<accession>A0A915U1V0</accession>
<keyword evidence="1" id="KW-1133">Transmembrane helix</keyword>
<keyword evidence="1" id="KW-0812">Transmembrane</keyword>
<dbReference type="KEGG" id="ddu:GF1_20000"/>
<organism evidence="3 4">
    <name type="scientific">Desulfolithobacter dissulfuricans</name>
    <dbReference type="NCBI Taxonomy" id="2795293"/>
    <lineage>
        <taxon>Bacteria</taxon>
        <taxon>Pseudomonadati</taxon>
        <taxon>Thermodesulfobacteriota</taxon>
        <taxon>Desulfobulbia</taxon>
        <taxon>Desulfobulbales</taxon>
        <taxon>Desulfobulbaceae</taxon>
        <taxon>Desulfolithobacter</taxon>
    </lineage>
</organism>
<name>A0A915U1V0_9BACT</name>
<evidence type="ECO:0000256" key="1">
    <source>
        <dbReference type="SAM" id="Phobius"/>
    </source>
</evidence>
<dbReference type="AlphaFoldDB" id="A0A915U1V0"/>
<protein>
    <recommendedName>
        <fullName evidence="2">Type 4 fimbrial biogenesis protein PilX N-terminal domain-containing protein</fullName>
    </recommendedName>
</protein>
<dbReference type="Pfam" id="PF14341">
    <property type="entry name" value="PilX_N"/>
    <property type="match status" value="1"/>
</dbReference>
<dbReference type="RefSeq" id="WP_267926371.1">
    <property type="nucleotide sequence ID" value="NZ_AP024233.1"/>
</dbReference>
<evidence type="ECO:0000313" key="3">
    <source>
        <dbReference type="EMBL" id="BCO09624.1"/>
    </source>
</evidence>
<dbReference type="EMBL" id="AP024233">
    <property type="protein sequence ID" value="BCO09624.1"/>
    <property type="molecule type" value="Genomic_DNA"/>
</dbReference>
<keyword evidence="1" id="KW-0472">Membrane</keyword>
<evidence type="ECO:0000259" key="2">
    <source>
        <dbReference type="Pfam" id="PF14341"/>
    </source>
</evidence>
<keyword evidence="4" id="KW-1185">Reference proteome</keyword>
<feature type="domain" description="Type 4 fimbrial biogenesis protein PilX N-terminal" evidence="2">
    <location>
        <begin position="18"/>
        <end position="66"/>
    </location>
</feature>
<dbReference type="Proteomes" id="UP001063350">
    <property type="component" value="Chromosome"/>
</dbReference>
<evidence type="ECO:0000313" key="4">
    <source>
        <dbReference type="Proteomes" id="UP001063350"/>
    </source>
</evidence>
<feature type="transmembrane region" description="Helical" evidence="1">
    <location>
        <begin position="20"/>
        <end position="38"/>
    </location>
</feature>
<gene>
    <name evidence="3" type="ORF">GF1_20000</name>
</gene>
<reference evidence="3" key="1">
    <citation type="submission" date="2020-12" db="EMBL/GenBank/DDBJ databases">
        <title>Desulfobium dissulfuricans gen. nov., sp. nov., a novel mesophilic, sulfate-reducing bacterium isolated from a deep-sea hydrothermal vent.</title>
        <authorList>
            <person name="Hashimoto Y."/>
            <person name="Tame A."/>
            <person name="Sawayama S."/>
            <person name="Miyazaki J."/>
            <person name="Takai K."/>
            <person name="Nakagawa S."/>
        </authorList>
    </citation>
    <scope>NUCLEOTIDE SEQUENCE</scope>
    <source>
        <strain evidence="3">GF1</strain>
    </source>
</reference>
<dbReference type="InterPro" id="IPR025746">
    <property type="entry name" value="PilX_N_dom"/>
</dbReference>
<sequence length="160" mass="17593">MSEKEHDGHFPVVDNENGFVLVLALVMLLVLTLLGTFATRNTTFELQIAGNERVSRDVFYAAESGWMRAFQWLENWGSSSAPPLLNGINAAQDFPLVAEVTDQDFGGASYSYTVARSSTPRKVPGYSKQYLKFSYIITSTGTRGQSASRQVTVGVEKVSK</sequence>
<proteinExistence type="predicted"/>